<protein>
    <submittedName>
        <fullName evidence="2">Uncharacterized protein</fullName>
    </submittedName>
</protein>
<evidence type="ECO:0000256" key="1">
    <source>
        <dbReference type="SAM" id="Phobius"/>
    </source>
</evidence>
<dbReference type="Proteomes" id="UP000292282">
    <property type="component" value="Unassembled WGS sequence"/>
</dbReference>
<dbReference type="VEuPathDB" id="MicrosporidiaDB:CWI38_1205p0010"/>
<evidence type="ECO:0000313" key="3">
    <source>
        <dbReference type="Proteomes" id="UP000292282"/>
    </source>
</evidence>
<accession>A0A4Q9LSD1</accession>
<gene>
    <name evidence="2" type="ORF">CWI38_1205p0010</name>
</gene>
<sequence>YKGVIYSIVLIISYKGVIYSIVLIISYKGVIYSIVLIISYKGVIYSIVAIISYKGVIYSIVLIISYKGVIYSIVLIISYKGVIYSIVAIISYKGVIYSICENDDGLEFSNDDLRAHNCKDISSIVPRYFKTGLVFVEKRGGDRCSKLTLEIKESLQTYVDLKVQSTFNIDVSTSTIDRVLREFHYTLKRVTLLRTNYETSSPKFEVDNDDKNFVFLDIVGLLTDVSLCFIFVIDNARIHNYRGLDDDEKINIFLGEIL</sequence>
<organism evidence="2 3">
    <name type="scientific">Hamiltosporidium tvaerminnensis</name>
    <dbReference type="NCBI Taxonomy" id="1176355"/>
    <lineage>
        <taxon>Eukaryota</taxon>
        <taxon>Fungi</taxon>
        <taxon>Fungi incertae sedis</taxon>
        <taxon>Microsporidia</taxon>
        <taxon>Dubosqiidae</taxon>
        <taxon>Hamiltosporidium</taxon>
    </lineage>
</organism>
<feature type="transmembrane region" description="Helical" evidence="1">
    <location>
        <begin position="6"/>
        <end position="25"/>
    </location>
</feature>
<keyword evidence="1" id="KW-0472">Membrane</keyword>
<keyword evidence="1" id="KW-1133">Transmembrane helix</keyword>
<name>A0A4Q9LSD1_9MICR</name>
<dbReference type="OrthoDB" id="2194526at2759"/>
<dbReference type="EMBL" id="PITK01001205">
    <property type="protein sequence ID" value="TBU11439.1"/>
    <property type="molecule type" value="Genomic_DNA"/>
</dbReference>
<proteinExistence type="predicted"/>
<feature type="transmembrane region" description="Helical" evidence="1">
    <location>
        <begin position="213"/>
        <end position="233"/>
    </location>
</feature>
<evidence type="ECO:0000313" key="2">
    <source>
        <dbReference type="EMBL" id="TBU11439.1"/>
    </source>
</evidence>
<reference evidence="2 3" key="1">
    <citation type="submission" date="2017-12" db="EMBL/GenBank/DDBJ databases">
        <authorList>
            <person name="Pombert J.-F."/>
            <person name="Haag K.L."/>
            <person name="Ebert D."/>
        </authorList>
    </citation>
    <scope>NUCLEOTIDE SEQUENCE [LARGE SCALE GENOMIC DNA]</scope>
    <source>
        <strain evidence="2">IL-G-3</strain>
    </source>
</reference>
<comment type="caution">
    <text evidence="2">The sequence shown here is derived from an EMBL/GenBank/DDBJ whole genome shotgun (WGS) entry which is preliminary data.</text>
</comment>
<keyword evidence="1" id="KW-0812">Transmembrane</keyword>
<keyword evidence="3" id="KW-1185">Reference proteome</keyword>
<feature type="non-terminal residue" evidence="2">
    <location>
        <position position="1"/>
    </location>
</feature>
<dbReference type="AlphaFoldDB" id="A0A4Q9LSD1"/>